<dbReference type="EMBL" id="DF933829">
    <property type="protein sequence ID" value="GAM38548.1"/>
    <property type="molecule type" value="Genomic_DNA"/>
</dbReference>
<dbReference type="PANTHER" id="PTHR24198">
    <property type="entry name" value="ANKYRIN REPEAT AND PROTEIN KINASE DOMAIN-CONTAINING PROTEIN"/>
    <property type="match status" value="1"/>
</dbReference>
<keyword evidence="5" id="KW-1185">Reference proteome</keyword>
<comment type="caution">
    <text evidence="4">The sequence shown here is derived from an EMBL/GenBank/DDBJ whole genome shotgun (WGS) entry which is preliminary data.</text>
</comment>
<dbReference type="Proteomes" id="UP000053095">
    <property type="component" value="Unassembled WGS sequence"/>
</dbReference>
<evidence type="ECO:0000256" key="2">
    <source>
        <dbReference type="ARBA" id="ARBA00023043"/>
    </source>
</evidence>
<accession>A0A6V8HAU5</accession>
<protein>
    <submittedName>
        <fullName evidence="4">Ankyrin repeat protein</fullName>
    </submittedName>
</protein>
<name>A0A6V8HAU5_TALPI</name>
<dbReference type="SMART" id="SM00248">
    <property type="entry name" value="ANK"/>
    <property type="match status" value="6"/>
</dbReference>
<dbReference type="InterPro" id="IPR002110">
    <property type="entry name" value="Ankyrin_rpt"/>
</dbReference>
<dbReference type="SUPFAM" id="SSF48403">
    <property type="entry name" value="Ankyrin repeat"/>
    <property type="match status" value="1"/>
</dbReference>
<feature type="repeat" description="ANK" evidence="3">
    <location>
        <begin position="187"/>
        <end position="219"/>
    </location>
</feature>
<dbReference type="InterPro" id="IPR036770">
    <property type="entry name" value="Ankyrin_rpt-contain_sf"/>
</dbReference>
<evidence type="ECO:0000313" key="4">
    <source>
        <dbReference type="EMBL" id="GAM38548.1"/>
    </source>
</evidence>
<sequence>MAEVIAVAGGIASATQVLAYLARVTTHTVSFYNSFTEAPRVLGQIEEKLHILKQIIGQVQSYTTECDDNDLLPTETKELLLQTVKRVQYSLNKAKSKCQVVASGNIKKKMKRVAWVLRDEPALNKLLQDLYDSDHILHMVMQLLTIMQNRVSAESPFMVACRQGDIDRMRQHLADKSGSVADRLSCTGQTPLMLSIESENIDAIKVLLDAGANPNLGDDDGITPIFFALGMNPRRNKPFPQLPPMNAIWIDIIRLLAENGASVHDVVHGRSLTTLNIFWHHGENRILEFFHFLQDQCYVDFGAEKVGAWSAFTNALRSPGTSLECLKFLEARGVDFSKISTDGRSLLHFGAELAHEPEVIEYLCKACPSHYVNRQDDFGWTPLHYAIVFEALHMPQESLAKVQVLVRRGANPSITARRFPLLHVVDMDKDRFTAYELSEALKSDQYEKFLAIARDNGLEIPEEAEGNIFHEIVDSGQNE</sequence>
<dbReference type="PROSITE" id="PS50088">
    <property type="entry name" value="ANK_REPEAT"/>
    <property type="match status" value="1"/>
</dbReference>
<dbReference type="PROSITE" id="PS50297">
    <property type="entry name" value="ANK_REP_REGION"/>
    <property type="match status" value="1"/>
</dbReference>
<evidence type="ECO:0000256" key="1">
    <source>
        <dbReference type="ARBA" id="ARBA00022737"/>
    </source>
</evidence>
<dbReference type="PANTHER" id="PTHR24198:SF165">
    <property type="entry name" value="ANKYRIN REPEAT-CONTAINING PROTEIN-RELATED"/>
    <property type="match status" value="1"/>
</dbReference>
<keyword evidence="2 3" id="KW-0040">ANK repeat</keyword>
<dbReference type="AlphaFoldDB" id="A0A6V8HAU5"/>
<dbReference type="Gene3D" id="1.25.40.20">
    <property type="entry name" value="Ankyrin repeat-containing domain"/>
    <property type="match status" value="2"/>
</dbReference>
<dbReference type="Pfam" id="PF12796">
    <property type="entry name" value="Ank_2"/>
    <property type="match status" value="2"/>
</dbReference>
<evidence type="ECO:0000256" key="3">
    <source>
        <dbReference type="PROSITE-ProRule" id="PRU00023"/>
    </source>
</evidence>
<reference evidence="5" key="1">
    <citation type="journal article" date="2015" name="Genome Announc.">
        <title>Draft genome sequence of Talaromyces cellulolyticus strain Y-94, a source of lignocellulosic biomass-degrading enzymes.</title>
        <authorList>
            <person name="Fujii T."/>
            <person name="Koike H."/>
            <person name="Sawayama S."/>
            <person name="Yano S."/>
            <person name="Inoue H."/>
        </authorList>
    </citation>
    <scope>NUCLEOTIDE SEQUENCE [LARGE SCALE GENOMIC DNA]</scope>
    <source>
        <strain evidence="5">Y-94</strain>
    </source>
</reference>
<evidence type="ECO:0000313" key="5">
    <source>
        <dbReference type="Proteomes" id="UP000053095"/>
    </source>
</evidence>
<proteinExistence type="predicted"/>
<keyword evidence="1" id="KW-0677">Repeat</keyword>
<gene>
    <name evidence="4" type="ORF">TCE0_033f09353</name>
</gene>
<organism evidence="4 5">
    <name type="scientific">Talaromyces pinophilus</name>
    <name type="common">Penicillium pinophilum</name>
    <dbReference type="NCBI Taxonomy" id="128442"/>
    <lineage>
        <taxon>Eukaryota</taxon>
        <taxon>Fungi</taxon>
        <taxon>Dikarya</taxon>
        <taxon>Ascomycota</taxon>
        <taxon>Pezizomycotina</taxon>
        <taxon>Eurotiomycetes</taxon>
        <taxon>Eurotiomycetidae</taxon>
        <taxon>Eurotiales</taxon>
        <taxon>Trichocomaceae</taxon>
        <taxon>Talaromyces</taxon>
        <taxon>Talaromyces sect. Talaromyces</taxon>
    </lineage>
</organism>